<dbReference type="EMBL" id="QZWG01000001">
    <property type="protein sequence ID" value="RZC28668.1"/>
    <property type="molecule type" value="Genomic_DNA"/>
</dbReference>
<evidence type="ECO:0000256" key="1">
    <source>
        <dbReference type="ARBA" id="ARBA00007626"/>
    </source>
</evidence>
<proteinExistence type="inferred from homology"/>
<dbReference type="Pfam" id="PF01535">
    <property type="entry name" value="PPR"/>
    <property type="match status" value="1"/>
</dbReference>
<organism evidence="4 5">
    <name type="scientific">Glycine soja</name>
    <name type="common">Wild soybean</name>
    <dbReference type="NCBI Taxonomy" id="3848"/>
    <lineage>
        <taxon>Eukaryota</taxon>
        <taxon>Viridiplantae</taxon>
        <taxon>Streptophyta</taxon>
        <taxon>Embryophyta</taxon>
        <taxon>Tracheophyta</taxon>
        <taxon>Spermatophyta</taxon>
        <taxon>Magnoliopsida</taxon>
        <taxon>eudicotyledons</taxon>
        <taxon>Gunneridae</taxon>
        <taxon>Pentapetalae</taxon>
        <taxon>rosids</taxon>
        <taxon>fabids</taxon>
        <taxon>Fabales</taxon>
        <taxon>Fabaceae</taxon>
        <taxon>Papilionoideae</taxon>
        <taxon>50 kb inversion clade</taxon>
        <taxon>NPAAA clade</taxon>
        <taxon>indigoferoid/millettioid clade</taxon>
        <taxon>Phaseoleae</taxon>
        <taxon>Glycine</taxon>
        <taxon>Glycine subgen. Soja</taxon>
    </lineage>
</organism>
<dbReference type="InterPro" id="IPR011990">
    <property type="entry name" value="TPR-like_helical_dom_sf"/>
</dbReference>
<dbReference type="AlphaFoldDB" id="A0A445LZE7"/>
<feature type="repeat" description="PPR" evidence="3">
    <location>
        <begin position="203"/>
        <end position="237"/>
    </location>
</feature>
<comment type="similarity">
    <text evidence="1">Belongs to the PPR family. P subfamily.</text>
</comment>
<dbReference type="SMR" id="A0A445LZE7"/>
<dbReference type="Gene3D" id="1.25.40.10">
    <property type="entry name" value="Tetratricopeptide repeat domain"/>
    <property type="match status" value="3"/>
</dbReference>
<name>A0A445LZE7_GLYSO</name>
<keyword evidence="2" id="KW-0677">Repeat</keyword>
<sequence length="494" mass="57508">MLLLRRTATLIFSAPLSVQPLRRHHHHISPVNPDHLLRVCTILYQQQNSPEPRLTSKLASSEFQLTHEFFLQVCNKFPYSWRPVYRFFLYTQSLPHFTHSPVSFNKMLDVVGKSRNIDLFWDLLNDMARRHFVNDKTFVIALRTLGGARELKKCVEFFHLMNSNGCEYNLGTLNKVVEAMCKSRLVDEAKFVVFKLRECVRPDGVTYKNLIIGYCDKGDLVGASKVWNLMEDEGFEADVDAVEKMMETFFKVNEYGEALRLFETMRFKRMNELGASTYGLVIRWLCKKGMMARAHEVFEEMRERGVRVNDSTLGDVVYGLLTRRRVREAYRVFEGIEVPDLCVYHGFIKGLLKLRRAGEATQVFREMIRRGCEPTMHTYIMLLQGHLGRRGRKGTDPLVNFDTIFVGGMVKAGKSKEATKYVERVLNRGMEVPRFDYNKFLHYFSNEEGVHMFEDVGKKLREVGLVDLADILDRYGQKMATRDRRRDRSPITED</sequence>
<reference evidence="4 5" key="1">
    <citation type="submission" date="2018-09" db="EMBL/GenBank/DDBJ databases">
        <title>A high-quality reference genome of wild soybean provides a powerful tool to mine soybean genomes.</title>
        <authorList>
            <person name="Xie M."/>
            <person name="Chung C.Y.L."/>
            <person name="Li M.-W."/>
            <person name="Wong F.-L."/>
            <person name="Chan T.-F."/>
            <person name="Lam H.-M."/>
        </authorList>
    </citation>
    <scope>NUCLEOTIDE SEQUENCE [LARGE SCALE GENOMIC DNA]</scope>
    <source>
        <strain evidence="5">cv. W05</strain>
        <tissue evidence="4">Hypocotyl of etiolated seedlings</tissue>
    </source>
</reference>
<dbReference type="PANTHER" id="PTHR47447">
    <property type="entry name" value="OS03G0856100 PROTEIN"/>
    <property type="match status" value="1"/>
</dbReference>
<dbReference type="PROSITE" id="PS51375">
    <property type="entry name" value="PPR"/>
    <property type="match status" value="3"/>
</dbReference>
<feature type="repeat" description="PPR" evidence="3">
    <location>
        <begin position="274"/>
        <end position="308"/>
    </location>
</feature>
<evidence type="ECO:0000256" key="3">
    <source>
        <dbReference type="PROSITE-ProRule" id="PRU00708"/>
    </source>
</evidence>
<gene>
    <name evidence="4" type="ORF">D0Y65_000581</name>
</gene>
<comment type="caution">
    <text evidence="4">The sequence shown here is derived from an EMBL/GenBank/DDBJ whole genome shotgun (WGS) entry which is preliminary data.</text>
</comment>
<dbReference type="Proteomes" id="UP000289340">
    <property type="component" value="Chromosome 1"/>
</dbReference>
<evidence type="ECO:0000256" key="2">
    <source>
        <dbReference type="ARBA" id="ARBA00022737"/>
    </source>
</evidence>
<dbReference type="PANTHER" id="PTHR47447:SF28">
    <property type="entry name" value="PENTACOTRIPEPTIDE-REPEAT REGION OF PRORP DOMAIN-CONTAINING PROTEIN"/>
    <property type="match status" value="1"/>
</dbReference>
<keyword evidence="5" id="KW-1185">Reference proteome</keyword>
<protein>
    <submittedName>
        <fullName evidence="4">Putative pentatricopeptide repeat-containing protein</fullName>
    </submittedName>
</protein>
<dbReference type="Pfam" id="PF13041">
    <property type="entry name" value="PPR_2"/>
    <property type="match status" value="2"/>
</dbReference>
<feature type="repeat" description="PPR" evidence="3">
    <location>
        <begin position="340"/>
        <end position="374"/>
    </location>
</feature>
<evidence type="ECO:0000313" key="4">
    <source>
        <dbReference type="EMBL" id="RZC28668.1"/>
    </source>
</evidence>
<dbReference type="InterPro" id="IPR002885">
    <property type="entry name" value="PPR_rpt"/>
</dbReference>
<evidence type="ECO:0000313" key="5">
    <source>
        <dbReference type="Proteomes" id="UP000289340"/>
    </source>
</evidence>
<accession>A0A445LZE7</accession>
<dbReference type="Gramene" id="XM_028375748.1">
    <property type="protein sequence ID" value="XP_028231549.1"/>
    <property type="gene ID" value="LOC114411986"/>
</dbReference>
<dbReference type="NCBIfam" id="TIGR00756">
    <property type="entry name" value="PPR"/>
    <property type="match status" value="3"/>
</dbReference>